<dbReference type="AlphaFoldDB" id="G9ELX8"/>
<proteinExistence type="predicted"/>
<dbReference type="EMBL" id="JH413811">
    <property type="protein sequence ID" value="EHL31578.1"/>
    <property type="molecule type" value="Genomic_DNA"/>
</dbReference>
<organism evidence="1 2">
    <name type="scientific">Legionella drancourtii LLAP12</name>
    <dbReference type="NCBI Taxonomy" id="658187"/>
    <lineage>
        <taxon>Bacteria</taxon>
        <taxon>Pseudomonadati</taxon>
        <taxon>Pseudomonadota</taxon>
        <taxon>Gammaproteobacteria</taxon>
        <taxon>Legionellales</taxon>
        <taxon>Legionellaceae</taxon>
        <taxon>Legionella</taxon>
    </lineage>
</organism>
<dbReference type="HOGENOM" id="CLU_695971_0_0_6"/>
<dbReference type="RefSeq" id="WP_006870175.1">
    <property type="nucleotide sequence ID" value="NZ_JH413811.1"/>
</dbReference>
<evidence type="ECO:0000313" key="1">
    <source>
        <dbReference type="EMBL" id="EHL31578.1"/>
    </source>
</evidence>
<gene>
    <name evidence="1" type="ORF">LDG_6239</name>
</gene>
<dbReference type="Proteomes" id="UP000002770">
    <property type="component" value="Unassembled WGS sequence"/>
</dbReference>
<dbReference type="InParanoid" id="G9ELX8"/>
<reference evidence="1 2" key="1">
    <citation type="journal article" date="2011" name="BMC Genomics">
        <title>Insight into cross-talk between intra-amoebal pathogens.</title>
        <authorList>
            <person name="Gimenez G."/>
            <person name="Bertelli C."/>
            <person name="Moliner C."/>
            <person name="Robert C."/>
            <person name="Raoult D."/>
            <person name="Fournier P.E."/>
            <person name="Greub G."/>
        </authorList>
    </citation>
    <scope>NUCLEOTIDE SEQUENCE [LARGE SCALE GENOMIC DNA]</scope>
    <source>
        <strain evidence="1 2">LLAP12</strain>
    </source>
</reference>
<sequence length="396" mass="46040">MFSKFFNIKNNYSLPIIPRHEIIDEIANTSVEKILQGEIDHKINHILDIFSQKDDLNLFMMLLYALFSKKHSVSYFDEDNGLRSALYYYQKQPSPRLKNKVINEFKDFLNWVKVNRKLTELEDPAKSEYVLKMNRTRGKAPHWGEKFTKPIDGDEVITIVHGGGFFYLHDWLNGNIFGYPLEYNGTGIQVSPYRNTEATESIISESRASCYSSRALHKFDKPAIFSAKIKAKYLDRANNAYEAGLRASSIPYLMDVRIIEDPKSYNFLSDSVKYYEKKITKLCDGVNKYITQYERYGNKFIFFSKAPQRNFSVALIKEKLSALKEAHQEHNLYYKDAAELISTIQSTIKSTEDAHRTGSLMAYLGITQSRLVIELNNCLDHLKHEIFLDTRWKNSF</sequence>
<evidence type="ECO:0000313" key="2">
    <source>
        <dbReference type="Proteomes" id="UP000002770"/>
    </source>
</evidence>
<name>G9ELX8_9GAMM</name>
<keyword evidence="2" id="KW-1185">Reference proteome</keyword>
<protein>
    <submittedName>
        <fullName evidence="1">Uncharacterized protein</fullName>
    </submittedName>
</protein>
<accession>G9ELX8</accession>